<evidence type="ECO:0000313" key="1">
    <source>
        <dbReference type="EMBL" id="PKY41285.1"/>
    </source>
</evidence>
<proteinExistence type="predicted"/>
<dbReference type="AlphaFoldDB" id="A0A2I1G3S2"/>
<protein>
    <submittedName>
        <fullName evidence="1">Uncharacterized protein</fullName>
    </submittedName>
</protein>
<organism evidence="1 2">
    <name type="scientific">Rhizophagus irregularis</name>
    <dbReference type="NCBI Taxonomy" id="588596"/>
    <lineage>
        <taxon>Eukaryota</taxon>
        <taxon>Fungi</taxon>
        <taxon>Fungi incertae sedis</taxon>
        <taxon>Mucoromycota</taxon>
        <taxon>Glomeromycotina</taxon>
        <taxon>Glomeromycetes</taxon>
        <taxon>Glomerales</taxon>
        <taxon>Glomeraceae</taxon>
        <taxon>Rhizophagus</taxon>
    </lineage>
</organism>
<keyword evidence="2" id="KW-1185">Reference proteome</keyword>
<sequence>MTAFFFFSIPSKTFGLRFFMKRRKASYVRKLEEKSRKQQITTIPPNRSPALLDDHLMEIEILEEPKYQSPVVPPATQIKFNVYIPKGKKRVTYAEITKGSSSDDS</sequence>
<dbReference type="EMBL" id="LLXI01000141">
    <property type="protein sequence ID" value="PKY41285.1"/>
    <property type="molecule type" value="Genomic_DNA"/>
</dbReference>
<evidence type="ECO:0000313" key="2">
    <source>
        <dbReference type="Proteomes" id="UP000234323"/>
    </source>
</evidence>
<accession>A0A2I1G3S2</accession>
<reference evidence="1 2" key="1">
    <citation type="submission" date="2015-10" db="EMBL/GenBank/DDBJ databases">
        <title>Genome analyses suggest a sexual origin of heterokaryosis in a supposedly ancient asexual fungus.</title>
        <authorList>
            <person name="Ropars J."/>
            <person name="Sedzielewska K."/>
            <person name="Noel J."/>
            <person name="Charron P."/>
            <person name="Farinelli L."/>
            <person name="Marton T."/>
            <person name="Kruger M."/>
            <person name="Pelin A."/>
            <person name="Brachmann A."/>
            <person name="Corradi N."/>
        </authorList>
    </citation>
    <scope>NUCLEOTIDE SEQUENCE [LARGE SCALE GENOMIC DNA]</scope>
    <source>
        <strain evidence="1 2">A4</strain>
    </source>
</reference>
<dbReference type="Proteomes" id="UP000234323">
    <property type="component" value="Unassembled WGS sequence"/>
</dbReference>
<gene>
    <name evidence="1" type="ORF">RhiirA4_416535</name>
</gene>
<name>A0A2I1G3S2_9GLOM</name>
<comment type="caution">
    <text evidence="1">The sequence shown here is derived from an EMBL/GenBank/DDBJ whole genome shotgun (WGS) entry which is preliminary data.</text>
</comment>